<keyword evidence="1" id="KW-0233">DNA recombination</keyword>
<dbReference type="EMBL" id="BARW01001370">
    <property type="protein sequence ID" value="GAI59407.1"/>
    <property type="molecule type" value="Genomic_DNA"/>
</dbReference>
<dbReference type="GO" id="GO:0003677">
    <property type="term" value="F:DNA binding"/>
    <property type="evidence" value="ECO:0007669"/>
    <property type="project" value="InterPro"/>
</dbReference>
<dbReference type="GO" id="GO:0015074">
    <property type="term" value="P:DNA integration"/>
    <property type="evidence" value="ECO:0007669"/>
    <property type="project" value="InterPro"/>
</dbReference>
<evidence type="ECO:0000313" key="3">
    <source>
        <dbReference type="EMBL" id="GAI59407.1"/>
    </source>
</evidence>
<dbReference type="InterPro" id="IPR013762">
    <property type="entry name" value="Integrase-like_cat_sf"/>
</dbReference>
<comment type="caution">
    <text evidence="3">The sequence shown here is derived from an EMBL/GenBank/DDBJ whole genome shotgun (WGS) entry which is preliminary data.</text>
</comment>
<protein>
    <recommendedName>
        <fullName evidence="2">Tyr recombinase domain-containing protein</fullName>
    </recommendedName>
</protein>
<dbReference type="InterPro" id="IPR011010">
    <property type="entry name" value="DNA_brk_join_enz"/>
</dbReference>
<feature type="non-terminal residue" evidence="3">
    <location>
        <position position="200"/>
    </location>
</feature>
<dbReference type="Gene3D" id="1.10.443.10">
    <property type="entry name" value="Intergrase catalytic core"/>
    <property type="match status" value="1"/>
</dbReference>
<name>X1PT31_9ZZZZ</name>
<evidence type="ECO:0000259" key="2">
    <source>
        <dbReference type="PROSITE" id="PS51898"/>
    </source>
</evidence>
<gene>
    <name evidence="3" type="ORF">S12H4_04444</name>
</gene>
<dbReference type="AlphaFoldDB" id="X1PT31"/>
<dbReference type="GO" id="GO:0006310">
    <property type="term" value="P:DNA recombination"/>
    <property type="evidence" value="ECO:0007669"/>
    <property type="project" value="UniProtKB-KW"/>
</dbReference>
<accession>X1PT31</accession>
<dbReference type="InterPro" id="IPR002104">
    <property type="entry name" value="Integrase_catalytic"/>
</dbReference>
<sequence>MESNQKLINAYINNWKHSKQSQNQRKSSLRYFFDKSEYIKKEINGKKIKKLKKRFGYPGHIFEITTPILKEYFVWLKNLDTINITTKKNKWNILISFLNYTMEDYEDFVVKIPRKTVNWRGCNGDRKEIKEIASKEELEQILQHFKMYNFKHYLIFRLLIETGMRKGELINSKYSDLNTKKRYIRTTGKTEDVAYYYSKE</sequence>
<dbReference type="PROSITE" id="PS51898">
    <property type="entry name" value="TYR_RECOMBINASE"/>
    <property type="match status" value="1"/>
</dbReference>
<feature type="domain" description="Tyr recombinase" evidence="2">
    <location>
        <begin position="128"/>
        <end position="200"/>
    </location>
</feature>
<evidence type="ECO:0000256" key="1">
    <source>
        <dbReference type="ARBA" id="ARBA00023172"/>
    </source>
</evidence>
<reference evidence="3" key="1">
    <citation type="journal article" date="2014" name="Front. Microbiol.">
        <title>High frequency of phylogenetically diverse reductive dehalogenase-homologous genes in deep subseafloor sedimentary metagenomes.</title>
        <authorList>
            <person name="Kawai M."/>
            <person name="Futagami T."/>
            <person name="Toyoda A."/>
            <person name="Takaki Y."/>
            <person name="Nishi S."/>
            <person name="Hori S."/>
            <person name="Arai W."/>
            <person name="Tsubouchi T."/>
            <person name="Morono Y."/>
            <person name="Uchiyama I."/>
            <person name="Ito T."/>
            <person name="Fujiyama A."/>
            <person name="Inagaki F."/>
            <person name="Takami H."/>
        </authorList>
    </citation>
    <scope>NUCLEOTIDE SEQUENCE</scope>
    <source>
        <strain evidence="3">Expedition CK06-06</strain>
    </source>
</reference>
<dbReference type="Pfam" id="PF00589">
    <property type="entry name" value="Phage_integrase"/>
    <property type="match status" value="1"/>
</dbReference>
<dbReference type="SUPFAM" id="SSF56349">
    <property type="entry name" value="DNA breaking-rejoining enzymes"/>
    <property type="match status" value="1"/>
</dbReference>
<proteinExistence type="predicted"/>
<organism evidence="3">
    <name type="scientific">marine sediment metagenome</name>
    <dbReference type="NCBI Taxonomy" id="412755"/>
    <lineage>
        <taxon>unclassified sequences</taxon>
        <taxon>metagenomes</taxon>
        <taxon>ecological metagenomes</taxon>
    </lineage>
</organism>